<dbReference type="HAMAP" id="MF_01161">
    <property type="entry name" value="tRNA_Ile_lys_synt"/>
    <property type="match status" value="1"/>
</dbReference>
<evidence type="ECO:0000256" key="8">
    <source>
        <dbReference type="HAMAP-Rule" id="MF_01161"/>
    </source>
</evidence>
<dbReference type="Gene3D" id="3.40.50.620">
    <property type="entry name" value="HUPs"/>
    <property type="match status" value="1"/>
</dbReference>
<dbReference type="InterPro" id="IPR012094">
    <property type="entry name" value="tRNA_Ile_lys_synt"/>
</dbReference>
<evidence type="ECO:0000259" key="9">
    <source>
        <dbReference type="SMART" id="SM00977"/>
    </source>
</evidence>
<dbReference type="SUPFAM" id="SSF52402">
    <property type="entry name" value="Adenine nucleotide alpha hydrolases-like"/>
    <property type="match status" value="1"/>
</dbReference>
<dbReference type="GO" id="GO:0032267">
    <property type="term" value="F:tRNA(Ile)-lysidine synthase activity"/>
    <property type="evidence" value="ECO:0007669"/>
    <property type="project" value="UniProtKB-EC"/>
</dbReference>
<name>A0A0R1V348_9LACO</name>
<dbReference type="AlphaFoldDB" id="A0A0R1V348"/>
<comment type="caution">
    <text evidence="10">The sequence shown here is derived from an EMBL/GenBank/DDBJ whole genome shotgun (WGS) entry which is preliminary data.</text>
</comment>
<evidence type="ECO:0000256" key="5">
    <source>
        <dbReference type="ARBA" id="ARBA00022741"/>
    </source>
</evidence>
<evidence type="ECO:0000256" key="6">
    <source>
        <dbReference type="ARBA" id="ARBA00022840"/>
    </source>
</evidence>
<proteinExistence type="inferred from homology"/>
<keyword evidence="2 8" id="KW-0963">Cytoplasm</keyword>
<evidence type="ECO:0000256" key="2">
    <source>
        <dbReference type="ARBA" id="ARBA00022490"/>
    </source>
</evidence>
<dbReference type="NCBIfam" id="TIGR02433">
    <property type="entry name" value="lysidine_TilS_C"/>
    <property type="match status" value="1"/>
</dbReference>
<comment type="similarity">
    <text evidence="8">Belongs to the tRNA(Ile)-lysidine synthase family.</text>
</comment>
<dbReference type="PATRIC" id="fig|1423801.4.peg.2311"/>
<dbReference type="PANTHER" id="PTHR43033:SF1">
    <property type="entry name" value="TRNA(ILE)-LYSIDINE SYNTHASE-RELATED"/>
    <property type="match status" value="1"/>
</dbReference>
<comment type="subcellular location">
    <subcellularLocation>
        <location evidence="1 8">Cytoplasm</location>
    </subcellularLocation>
</comment>
<dbReference type="NCBIfam" id="TIGR02432">
    <property type="entry name" value="lysidine_TilS_N"/>
    <property type="match status" value="1"/>
</dbReference>
<dbReference type="OrthoDB" id="9807403at2"/>
<dbReference type="InterPro" id="IPR014729">
    <property type="entry name" value="Rossmann-like_a/b/a_fold"/>
</dbReference>
<dbReference type="SMART" id="SM00977">
    <property type="entry name" value="TilS_C"/>
    <property type="match status" value="1"/>
</dbReference>
<evidence type="ECO:0000256" key="1">
    <source>
        <dbReference type="ARBA" id="ARBA00004496"/>
    </source>
</evidence>
<evidence type="ECO:0000256" key="3">
    <source>
        <dbReference type="ARBA" id="ARBA00022598"/>
    </source>
</evidence>
<dbReference type="Pfam" id="PF01171">
    <property type="entry name" value="ATP_bind_3"/>
    <property type="match status" value="1"/>
</dbReference>
<evidence type="ECO:0000313" key="11">
    <source>
        <dbReference type="Proteomes" id="UP000051166"/>
    </source>
</evidence>
<evidence type="ECO:0000313" key="10">
    <source>
        <dbReference type="EMBL" id="KRM00024.1"/>
    </source>
</evidence>
<evidence type="ECO:0000256" key="7">
    <source>
        <dbReference type="ARBA" id="ARBA00048539"/>
    </source>
</evidence>
<dbReference type="STRING" id="1423801.FD50_GL002263"/>
<keyword evidence="5" id="KW-0547">Nucleotide-binding</keyword>
<evidence type="ECO:0000256" key="4">
    <source>
        <dbReference type="ARBA" id="ARBA00022694"/>
    </source>
</evidence>
<keyword evidence="11" id="KW-1185">Reference proteome</keyword>
<dbReference type="InterPro" id="IPR012795">
    <property type="entry name" value="tRNA_Ile_lys_synt_N"/>
</dbReference>
<dbReference type="Proteomes" id="UP000051166">
    <property type="component" value="Unassembled WGS sequence"/>
</dbReference>
<feature type="domain" description="Lysidine-tRNA(Ile) synthetase C-terminal" evidence="9">
    <location>
        <begin position="377"/>
        <end position="449"/>
    </location>
</feature>
<comment type="catalytic activity">
    <reaction evidence="7 8">
        <text>cytidine(34) in tRNA(Ile2) + L-lysine + ATP = lysidine(34) in tRNA(Ile2) + AMP + diphosphate + H(+)</text>
        <dbReference type="Rhea" id="RHEA:43744"/>
        <dbReference type="Rhea" id="RHEA-COMP:10625"/>
        <dbReference type="Rhea" id="RHEA-COMP:10670"/>
        <dbReference type="ChEBI" id="CHEBI:15378"/>
        <dbReference type="ChEBI" id="CHEBI:30616"/>
        <dbReference type="ChEBI" id="CHEBI:32551"/>
        <dbReference type="ChEBI" id="CHEBI:33019"/>
        <dbReference type="ChEBI" id="CHEBI:82748"/>
        <dbReference type="ChEBI" id="CHEBI:83665"/>
        <dbReference type="ChEBI" id="CHEBI:456215"/>
        <dbReference type="EC" id="6.3.4.19"/>
    </reaction>
</comment>
<reference evidence="10 11" key="1">
    <citation type="journal article" date="2015" name="Genome Announc.">
        <title>Expanding the biotechnology potential of lactobacilli through comparative genomics of 213 strains and associated genera.</title>
        <authorList>
            <person name="Sun Z."/>
            <person name="Harris H.M."/>
            <person name="McCann A."/>
            <person name="Guo C."/>
            <person name="Argimon S."/>
            <person name="Zhang W."/>
            <person name="Yang X."/>
            <person name="Jeffery I.B."/>
            <person name="Cooney J.C."/>
            <person name="Kagawa T.F."/>
            <person name="Liu W."/>
            <person name="Song Y."/>
            <person name="Salvetti E."/>
            <person name="Wrobel A."/>
            <person name="Rasinkangas P."/>
            <person name="Parkhill J."/>
            <person name="Rea M.C."/>
            <person name="O'Sullivan O."/>
            <person name="Ritari J."/>
            <person name="Douillard F.P."/>
            <person name="Paul Ross R."/>
            <person name="Yang R."/>
            <person name="Briner A.E."/>
            <person name="Felis G.E."/>
            <person name="de Vos W.M."/>
            <person name="Barrangou R."/>
            <person name="Klaenhammer T.R."/>
            <person name="Caufield P.W."/>
            <person name="Cui Y."/>
            <person name="Zhang H."/>
            <person name="O'Toole P.W."/>
        </authorList>
    </citation>
    <scope>NUCLEOTIDE SEQUENCE [LARGE SCALE GENOMIC DNA]</scope>
    <source>
        <strain evidence="10 11">DSM 16230</strain>
    </source>
</reference>
<sequence length="456" mass="52756">MFMDLKREFTQYFKKISHSSKVLVAVSTGVDSMTLLDLLLQLPTSVRPRIYVAYIDHQLRQESRQEREFIVEFCKQKGLPLFSAVWPLSEHPQNGVEEAARNFRYTFFQKILKQNAISELLTAHHADDQAETFLMKLIRGGELGQLCAIRQKRSFATNFWLIRPLLPFSKNLIREYAQKRQLSFFEDRTNQTNAFLRNRLRHQVVPLLKKENPRFLEHINAYTAQLAEVCIVAQHVIAKQVNQLKNVTGSYSLQGWKELTTAEQTMVLRQIISSHNYHASERQLEQAGALLLNDAKPQGWIQLQKALFLKKEYTTFTISPTQNVTVEASVFNSQLNLGEWTRLPHGAEIGLFESTAGIEAVSGEQRFYFSKRAFLPLTVRHRLPGDKLPTRVGKQKIKKIFIEKKIPLQERNKKWIVAASSGLPLWIVGVRQSDLSEQKVNDKMQYMVIFRNITEK</sequence>
<organism evidence="10 11">
    <name type="scientific">Liquorilactobacillus satsumensis DSM 16230 = JCM 12392</name>
    <dbReference type="NCBI Taxonomy" id="1423801"/>
    <lineage>
        <taxon>Bacteria</taxon>
        <taxon>Bacillati</taxon>
        <taxon>Bacillota</taxon>
        <taxon>Bacilli</taxon>
        <taxon>Lactobacillales</taxon>
        <taxon>Lactobacillaceae</taxon>
        <taxon>Liquorilactobacillus</taxon>
    </lineage>
</organism>
<dbReference type="EC" id="6.3.4.19" evidence="8"/>
<dbReference type="PANTHER" id="PTHR43033">
    <property type="entry name" value="TRNA(ILE)-LYSIDINE SYNTHASE-RELATED"/>
    <property type="match status" value="1"/>
</dbReference>
<dbReference type="InterPro" id="IPR011063">
    <property type="entry name" value="TilS/TtcA_N"/>
</dbReference>
<comment type="function">
    <text evidence="8">Ligates lysine onto the cytidine present at position 34 of the AUA codon-specific tRNA(Ile) that contains the anticodon CAU, in an ATP-dependent manner. Cytidine is converted to lysidine, thus changing the amino acid specificity of the tRNA from methionine to isoleucine.</text>
</comment>
<accession>A0A0R1V348</accession>
<keyword evidence="6" id="KW-0067">ATP-binding</keyword>
<dbReference type="CDD" id="cd01992">
    <property type="entry name" value="TilS_N"/>
    <property type="match status" value="1"/>
</dbReference>
<gene>
    <name evidence="8" type="primary">tilS</name>
    <name evidence="10" type="ORF">FD50_GL002263</name>
</gene>
<dbReference type="GO" id="GO:0006400">
    <property type="term" value="P:tRNA modification"/>
    <property type="evidence" value="ECO:0007669"/>
    <property type="project" value="UniProtKB-UniRule"/>
</dbReference>
<dbReference type="Pfam" id="PF11734">
    <property type="entry name" value="TilS_C"/>
    <property type="match status" value="1"/>
</dbReference>
<keyword evidence="3 8" id="KW-0436">Ligase</keyword>
<keyword evidence="4 8" id="KW-0819">tRNA processing</keyword>
<dbReference type="SUPFAM" id="SSF56037">
    <property type="entry name" value="PheT/TilS domain"/>
    <property type="match status" value="1"/>
</dbReference>
<comment type="caution">
    <text evidence="8">Lacks conserved residue(s) required for the propagation of feature annotation.</text>
</comment>
<dbReference type="EMBL" id="AZFQ01000016">
    <property type="protein sequence ID" value="KRM00024.1"/>
    <property type="molecule type" value="Genomic_DNA"/>
</dbReference>
<protein>
    <recommendedName>
        <fullName evidence="8">tRNA(Ile)-lysidine synthase</fullName>
        <ecNumber evidence="8">6.3.4.19</ecNumber>
    </recommendedName>
    <alternativeName>
        <fullName evidence="8">tRNA(Ile)-2-lysyl-cytidine synthase</fullName>
    </alternativeName>
    <alternativeName>
        <fullName evidence="8">tRNA(Ile)-lysidine synthetase</fullName>
    </alternativeName>
</protein>
<dbReference type="InterPro" id="IPR012796">
    <property type="entry name" value="Lysidine-tRNA-synth_C"/>
</dbReference>
<dbReference type="GO" id="GO:0005524">
    <property type="term" value="F:ATP binding"/>
    <property type="evidence" value="ECO:0007669"/>
    <property type="project" value="UniProtKB-KW"/>
</dbReference>
<dbReference type="GO" id="GO:0005737">
    <property type="term" value="C:cytoplasm"/>
    <property type="evidence" value="ECO:0007669"/>
    <property type="project" value="UniProtKB-SubCell"/>
</dbReference>